<sequence>MPPATATATVTEEQSAPAADVDCALATPAALLEAVQPTEIYGRMAKPVSFSDIRCAGPFATGRSAPPETQPARVLFRYDGGRWVALDLGSAIDYQRWGATQDEASRLAG</sequence>
<evidence type="ECO:0000313" key="2">
    <source>
        <dbReference type="Proteomes" id="UP001597068"/>
    </source>
</evidence>
<name>A0ABW3G2C0_9NOCA</name>
<dbReference type="EMBL" id="JBHTIL010000001">
    <property type="protein sequence ID" value="MFD0924319.1"/>
    <property type="molecule type" value="Genomic_DNA"/>
</dbReference>
<gene>
    <name evidence="1" type="ORF">ACFQ04_01080</name>
</gene>
<dbReference type="RefSeq" id="WP_253647632.1">
    <property type="nucleotide sequence ID" value="NZ_BAAAMO010000002.1"/>
</dbReference>
<reference evidence="2" key="1">
    <citation type="journal article" date="2019" name="Int. J. Syst. Evol. Microbiol.">
        <title>The Global Catalogue of Microorganisms (GCM) 10K type strain sequencing project: providing services to taxonomists for standard genome sequencing and annotation.</title>
        <authorList>
            <consortium name="The Broad Institute Genomics Platform"/>
            <consortium name="The Broad Institute Genome Sequencing Center for Infectious Disease"/>
            <person name="Wu L."/>
            <person name="Ma J."/>
        </authorList>
    </citation>
    <scope>NUCLEOTIDE SEQUENCE [LARGE SCALE GENOMIC DNA]</scope>
    <source>
        <strain evidence="2">CCUG 50873</strain>
    </source>
</reference>
<proteinExistence type="predicted"/>
<organism evidence="1 2">
    <name type="scientific">Williamsia deligens</name>
    <dbReference type="NCBI Taxonomy" id="321325"/>
    <lineage>
        <taxon>Bacteria</taxon>
        <taxon>Bacillati</taxon>
        <taxon>Actinomycetota</taxon>
        <taxon>Actinomycetes</taxon>
        <taxon>Mycobacteriales</taxon>
        <taxon>Nocardiaceae</taxon>
        <taxon>Williamsia</taxon>
    </lineage>
</organism>
<protein>
    <submittedName>
        <fullName evidence="1">Uncharacterized protein</fullName>
    </submittedName>
</protein>
<evidence type="ECO:0000313" key="1">
    <source>
        <dbReference type="EMBL" id="MFD0924319.1"/>
    </source>
</evidence>
<keyword evidence="2" id="KW-1185">Reference proteome</keyword>
<comment type="caution">
    <text evidence="1">The sequence shown here is derived from an EMBL/GenBank/DDBJ whole genome shotgun (WGS) entry which is preliminary data.</text>
</comment>
<accession>A0ABW3G2C0</accession>
<dbReference type="Proteomes" id="UP001597068">
    <property type="component" value="Unassembled WGS sequence"/>
</dbReference>